<protein>
    <recommendedName>
        <fullName evidence="2">Glycosyl transferase family 1 domain-containing protein</fullName>
    </recommendedName>
</protein>
<gene>
    <name evidence="3" type="ORF">CDEB00056_LOCUS15993</name>
</gene>
<accession>A0A7S3QAA6</accession>
<reference evidence="3" key="1">
    <citation type="submission" date="2021-01" db="EMBL/GenBank/DDBJ databases">
        <authorList>
            <person name="Corre E."/>
            <person name="Pelletier E."/>
            <person name="Niang G."/>
            <person name="Scheremetjew M."/>
            <person name="Finn R."/>
            <person name="Kale V."/>
            <person name="Holt S."/>
            <person name="Cochrane G."/>
            <person name="Meng A."/>
            <person name="Brown T."/>
            <person name="Cohen L."/>
        </authorList>
    </citation>
    <scope>NUCLEOTIDE SEQUENCE</scope>
    <source>
        <strain evidence="3">MM31A-1</strain>
    </source>
</reference>
<dbReference type="EMBL" id="HBIO01020761">
    <property type="protein sequence ID" value="CAE0471140.1"/>
    <property type="molecule type" value="Transcribed_RNA"/>
</dbReference>
<dbReference type="Gene3D" id="3.40.50.2000">
    <property type="entry name" value="Glycogen Phosphorylase B"/>
    <property type="match status" value="1"/>
</dbReference>
<dbReference type="SUPFAM" id="SSF53756">
    <property type="entry name" value="UDP-Glycosyltransferase/glycogen phosphorylase"/>
    <property type="match status" value="1"/>
</dbReference>
<dbReference type="GO" id="GO:0016757">
    <property type="term" value="F:glycosyltransferase activity"/>
    <property type="evidence" value="ECO:0007669"/>
    <property type="project" value="UniProtKB-KW"/>
</dbReference>
<keyword evidence="1" id="KW-0808">Transferase</keyword>
<name>A0A7S3QAA6_9STRA</name>
<evidence type="ECO:0000259" key="2">
    <source>
        <dbReference type="Pfam" id="PF00534"/>
    </source>
</evidence>
<proteinExistence type="predicted"/>
<feature type="domain" description="Glycosyl transferase family 1" evidence="2">
    <location>
        <begin position="292"/>
        <end position="455"/>
    </location>
</feature>
<dbReference type="Pfam" id="PF00534">
    <property type="entry name" value="Glycos_transf_1"/>
    <property type="match status" value="1"/>
</dbReference>
<organism evidence="3">
    <name type="scientific">Chaetoceros debilis</name>
    <dbReference type="NCBI Taxonomy" id="122233"/>
    <lineage>
        <taxon>Eukaryota</taxon>
        <taxon>Sar</taxon>
        <taxon>Stramenopiles</taxon>
        <taxon>Ochrophyta</taxon>
        <taxon>Bacillariophyta</taxon>
        <taxon>Coscinodiscophyceae</taxon>
        <taxon>Chaetocerotophycidae</taxon>
        <taxon>Chaetocerotales</taxon>
        <taxon>Chaetocerotaceae</taxon>
        <taxon>Chaetoceros</taxon>
    </lineage>
</organism>
<keyword evidence="1" id="KW-0328">Glycosyltransferase</keyword>
<dbReference type="AlphaFoldDB" id="A0A7S3QAA6"/>
<evidence type="ECO:0000313" key="3">
    <source>
        <dbReference type="EMBL" id="CAE0471140.1"/>
    </source>
</evidence>
<evidence type="ECO:0000256" key="1">
    <source>
        <dbReference type="ARBA" id="ARBA00022676"/>
    </source>
</evidence>
<dbReference type="InterPro" id="IPR001296">
    <property type="entry name" value="Glyco_trans_1"/>
</dbReference>
<sequence length="473" mass="52485">MTNRPPRILLVCIEFAQPLFSGNGVLTQNIVWGLLMLGYEVTVICALPLSHRSSPTGDGNGNTTGSSSKGRALTLNKYIDDSNLLQIRVIHVPDEYWKRLDRQSCWEIIAKEAPNMLLSDGGDGNNGGNGGDALGLPDHDHAHDHVFAIDWSALPAIYNMQNAGILPRTVKLTYFIFRVFTASKELCRSQMDYNFYLEHEMRGIQRADSVILLSHVDQHAILKQIDSMNMKTNTNMQKLSSTCTRSGREEIISKMHILVPPLRKDIQSLAMNTKSNIASTGSVSNTELQVEGFMYILCNARLSPEKNALRFAQVMQALSQNGTLERLNLIPLMIGSICDENYAQEVYRLLPSNSIIINHFLSSIDMSVHLKKTLLNVHPSIYDAYGMTIPEAAAFGVPSILHHESIGATSLLRDDHDEVFLGDMSSVDSAIQSVEEMLLGGLDIMQAVGRNARKRALSWGVVDYTNSLRDKLV</sequence>